<name>A0A084ATU6_STACB</name>
<evidence type="ECO:0000313" key="2">
    <source>
        <dbReference type="EMBL" id="KEY68725.1"/>
    </source>
</evidence>
<dbReference type="EMBL" id="KL648566">
    <property type="protein sequence ID" value="KEY68725.1"/>
    <property type="molecule type" value="Genomic_DNA"/>
</dbReference>
<gene>
    <name evidence="2" type="ORF">S7711_10376</name>
</gene>
<accession>A0A084ATU6</accession>
<reference evidence="2 3" key="1">
    <citation type="journal article" date="2014" name="BMC Genomics">
        <title>Comparative genome sequencing reveals chemotype-specific gene clusters in the toxigenic black mold Stachybotrys.</title>
        <authorList>
            <person name="Semeiks J."/>
            <person name="Borek D."/>
            <person name="Otwinowski Z."/>
            <person name="Grishin N.V."/>
        </authorList>
    </citation>
    <scope>NUCLEOTIDE SEQUENCE [LARGE SCALE GENOMIC DNA]</scope>
    <source>
        <strain evidence="3">CBS 109288 / IBT 7711</strain>
    </source>
</reference>
<organism evidence="2 3">
    <name type="scientific">Stachybotrys chartarum (strain CBS 109288 / IBT 7711)</name>
    <name type="common">Toxic black mold</name>
    <name type="synonym">Stilbospora chartarum</name>
    <dbReference type="NCBI Taxonomy" id="1280523"/>
    <lineage>
        <taxon>Eukaryota</taxon>
        <taxon>Fungi</taxon>
        <taxon>Dikarya</taxon>
        <taxon>Ascomycota</taxon>
        <taxon>Pezizomycotina</taxon>
        <taxon>Sordariomycetes</taxon>
        <taxon>Hypocreomycetidae</taxon>
        <taxon>Hypocreales</taxon>
        <taxon>Stachybotryaceae</taxon>
        <taxon>Stachybotrys</taxon>
    </lineage>
</organism>
<dbReference type="HOGENOM" id="CLU_1469134_0_0_1"/>
<proteinExistence type="predicted"/>
<feature type="region of interest" description="Disordered" evidence="1">
    <location>
        <begin position="100"/>
        <end position="131"/>
    </location>
</feature>
<keyword evidence="3" id="KW-1185">Reference proteome</keyword>
<protein>
    <submittedName>
        <fullName evidence="2">Uncharacterized protein</fullName>
    </submittedName>
</protein>
<sequence>MFCSAQWLGPASRLVGGPGRYPVASRIPTPNEIPCPLWVPDEDDKLFATAPHAQAEPTVALIRGDRFRDVPGGDTHQPEEAEWDLRRPTTTLIELIPGVLKPEKPPPAHRNPALSPPNGLGAGGQSRDHTRTDSAYALSSWLPPRKILVNPWTDEELDGGRAELEKLLSNHLQIQNLDDREPGAQGLASDHHAQVHQGSELDRFRGMNHILA</sequence>
<evidence type="ECO:0000313" key="3">
    <source>
        <dbReference type="Proteomes" id="UP000028045"/>
    </source>
</evidence>
<evidence type="ECO:0000256" key="1">
    <source>
        <dbReference type="SAM" id="MobiDB-lite"/>
    </source>
</evidence>
<dbReference type="Proteomes" id="UP000028045">
    <property type="component" value="Unassembled WGS sequence"/>
</dbReference>
<dbReference type="AlphaFoldDB" id="A0A084ATU6"/>